<dbReference type="GO" id="GO:0043386">
    <property type="term" value="P:mycotoxin biosynthetic process"/>
    <property type="evidence" value="ECO:0007669"/>
    <property type="project" value="InterPro"/>
</dbReference>
<dbReference type="InterPro" id="IPR021765">
    <property type="entry name" value="UstYa-like"/>
</dbReference>
<keyword evidence="3" id="KW-0812">Transmembrane</keyword>
<evidence type="ECO:0000256" key="1">
    <source>
        <dbReference type="ARBA" id="ARBA00004685"/>
    </source>
</evidence>
<protein>
    <recommendedName>
        <fullName evidence="6">DUF3328 domain containing protein</fullName>
    </recommendedName>
</protein>
<feature type="transmembrane region" description="Helical" evidence="3">
    <location>
        <begin position="21"/>
        <end position="43"/>
    </location>
</feature>
<keyword evidence="3" id="KW-1133">Transmembrane helix</keyword>
<comment type="similarity">
    <text evidence="2">Belongs to the ustYa family.</text>
</comment>
<dbReference type="PANTHER" id="PTHR33365:SF4">
    <property type="entry name" value="CYCLOCHLOROTINE BIOSYNTHESIS PROTEIN O"/>
    <property type="match status" value="1"/>
</dbReference>
<dbReference type="Pfam" id="PF11807">
    <property type="entry name" value="UstYa"/>
    <property type="match status" value="1"/>
</dbReference>
<dbReference type="Proteomes" id="UP001199106">
    <property type="component" value="Unassembled WGS sequence"/>
</dbReference>
<evidence type="ECO:0000313" key="4">
    <source>
        <dbReference type="EMBL" id="KAG9195013.1"/>
    </source>
</evidence>
<organism evidence="4 5">
    <name type="scientific">Alternaria panax</name>
    <dbReference type="NCBI Taxonomy" id="48097"/>
    <lineage>
        <taxon>Eukaryota</taxon>
        <taxon>Fungi</taxon>
        <taxon>Dikarya</taxon>
        <taxon>Ascomycota</taxon>
        <taxon>Pezizomycotina</taxon>
        <taxon>Dothideomycetes</taxon>
        <taxon>Pleosporomycetidae</taxon>
        <taxon>Pleosporales</taxon>
        <taxon>Pleosporineae</taxon>
        <taxon>Pleosporaceae</taxon>
        <taxon>Alternaria</taxon>
        <taxon>Alternaria sect. Panax</taxon>
    </lineage>
</organism>
<comment type="pathway">
    <text evidence="1">Mycotoxin biosynthesis.</text>
</comment>
<dbReference type="EMBL" id="JAANER010000001">
    <property type="protein sequence ID" value="KAG9195013.1"/>
    <property type="molecule type" value="Genomic_DNA"/>
</dbReference>
<evidence type="ECO:0000313" key="5">
    <source>
        <dbReference type="Proteomes" id="UP001199106"/>
    </source>
</evidence>
<reference evidence="4" key="1">
    <citation type="submission" date="2021-07" db="EMBL/GenBank/DDBJ databases">
        <title>Genome Resource of American Ginseng Black Spot Pathogen Alternaria panax.</title>
        <authorList>
            <person name="Qiu C."/>
            <person name="Wang W."/>
            <person name="Liu Z."/>
        </authorList>
    </citation>
    <scope>NUCLEOTIDE SEQUENCE</scope>
    <source>
        <strain evidence="4">BNCC115425</strain>
    </source>
</reference>
<gene>
    <name evidence="4" type="ORF">G6011_00133</name>
</gene>
<evidence type="ECO:0000256" key="3">
    <source>
        <dbReference type="SAM" id="Phobius"/>
    </source>
</evidence>
<proteinExistence type="inferred from homology"/>
<dbReference type="PANTHER" id="PTHR33365">
    <property type="entry name" value="YALI0B05434P"/>
    <property type="match status" value="1"/>
</dbReference>
<evidence type="ECO:0000256" key="2">
    <source>
        <dbReference type="ARBA" id="ARBA00035112"/>
    </source>
</evidence>
<name>A0AAD4IIC0_9PLEO</name>
<keyword evidence="3" id="KW-0472">Membrane</keyword>
<comment type="caution">
    <text evidence="4">The sequence shown here is derived from an EMBL/GenBank/DDBJ whole genome shotgun (WGS) entry which is preliminary data.</text>
</comment>
<sequence length="296" mass="34204">MEHESLLVSNQHTKSTQRNRLAWLSIGLCASNVLFLTLVIILGRKLYHVKECLDPSLGIWSPANDAVEYHQLHFQAALANKTEYMGFPDDEIDQRWSALYDFGISVISKDEADILPHPTIPIPGTTHYLVELDVWHSLHCLNDLRKLLYPERFQMLERLNKTGTIDRNSFAFRHWDHCVDALRQSLMCQADIAPVSFHVNIPFNRGIFPRLATTHTCRNFTKVQQWAKAHQAPEFDFMIDDPNTLQKIIDESGFDHSPEENMEGLYWMFPGNKYFKHWRDHPIGNSSGKVTVHGPQ</sequence>
<keyword evidence="5" id="KW-1185">Reference proteome</keyword>
<accession>A0AAD4IIC0</accession>
<evidence type="ECO:0008006" key="6">
    <source>
        <dbReference type="Google" id="ProtNLM"/>
    </source>
</evidence>
<dbReference type="AlphaFoldDB" id="A0AAD4IIC0"/>